<name>A0A7X2HBY4_9BACL</name>
<dbReference type="Proteomes" id="UP000463051">
    <property type="component" value="Unassembled WGS sequence"/>
</dbReference>
<sequence length="379" mass="45185">MVYLIDAKYYLGICVDAQQNYARYKKEAEESVVRTEFVEEKRYDLAPFWFERNTLHRGKLTDKDTGIHYGFDEDHKLRVTACDDLIDGYGYTCYESDHVITRLYVRGKIDSIKIFYGKLGRFERCVEFIVRHGLELKNSWYDLEEYIYEHDRLMQVRNPKYTGEELYKHIANTYLVYDEHGELYHVFDGMQRLLYNHLNLQGISALREVLKREVINESAILFKSTAQKINGEQLCFFVLYLDDDPLDCLVDPLYEPGLERVRVKQIEENHNQFSLWSGGEHPTRFKTYIENQELLKKLRALYVHWSLEGDGWNCLHKRQEFWQEVAYSLNEVDWSEYFPVTDDFVVFVDWDGIEIDNDEQLKAIPVHRQVKLREIGSLL</sequence>
<keyword evidence="2" id="KW-1185">Reference proteome</keyword>
<dbReference type="RefSeq" id="WP_154122754.1">
    <property type="nucleotide sequence ID" value="NZ_WJXB01000023.1"/>
</dbReference>
<reference evidence="1 2" key="1">
    <citation type="submission" date="2019-11" db="EMBL/GenBank/DDBJ databases">
        <title>Paenibacillus monticola sp. nov., a novel PGPR strain isolated from mountain sample in China.</title>
        <authorList>
            <person name="Zhao Q."/>
            <person name="Li H.-P."/>
            <person name="Zhang J.-L."/>
        </authorList>
    </citation>
    <scope>NUCLEOTIDE SEQUENCE [LARGE SCALE GENOMIC DNA]</scope>
    <source>
        <strain evidence="1 2">LC-T2</strain>
    </source>
</reference>
<proteinExistence type="predicted"/>
<evidence type="ECO:0000313" key="2">
    <source>
        <dbReference type="Proteomes" id="UP000463051"/>
    </source>
</evidence>
<accession>A0A7X2HBY4</accession>
<protein>
    <submittedName>
        <fullName evidence="1">Uncharacterized protein</fullName>
    </submittedName>
</protein>
<dbReference type="EMBL" id="WJXB01000023">
    <property type="protein sequence ID" value="MRN57269.1"/>
    <property type="molecule type" value="Genomic_DNA"/>
</dbReference>
<dbReference type="AlphaFoldDB" id="A0A7X2HBY4"/>
<evidence type="ECO:0000313" key="1">
    <source>
        <dbReference type="EMBL" id="MRN57269.1"/>
    </source>
</evidence>
<gene>
    <name evidence="1" type="ORF">GJB61_30515</name>
</gene>
<organism evidence="1 2">
    <name type="scientific">Paenibacillus monticola</name>
    <dbReference type="NCBI Taxonomy" id="2666075"/>
    <lineage>
        <taxon>Bacteria</taxon>
        <taxon>Bacillati</taxon>
        <taxon>Bacillota</taxon>
        <taxon>Bacilli</taxon>
        <taxon>Bacillales</taxon>
        <taxon>Paenibacillaceae</taxon>
        <taxon>Paenibacillus</taxon>
    </lineage>
</organism>
<comment type="caution">
    <text evidence="1">The sequence shown here is derived from an EMBL/GenBank/DDBJ whole genome shotgun (WGS) entry which is preliminary data.</text>
</comment>